<reference evidence="5" key="4">
    <citation type="journal article" date="2022" name="Microb. Genom.">
        <title>A global pangenome for the wheat fungal pathogen Pyrenophora tritici-repentis and prediction of effector protein structural homology.</title>
        <authorList>
            <person name="Moolhuijzen P.M."/>
            <person name="See P.T."/>
            <person name="Shi G."/>
            <person name="Powell H.R."/>
            <person name="Cockram J."/>
            <person name="Jorgensen L.N."/>
            <person name="Benslimane H."/>
            <person name="Strelkov S.E."/>
            <person name="Turner J."/>
            <person name="Liu Z."/>
            <person name="Moffat C.S."/>
        </authorList>
    </citation>
    <scope>NUCLEOTIDE SEQUENCE [LARGE SCALE GENOMIC DNA]</scope>
</reference>
<evidence type="ECO:0000313" key="5">
    <source>
        <dbReference type="Proteomes" id="UP000249757"/>
    </source>
</evidence>
<dbReference type="Pfam" id="PF09056">
    <property type="entry name" value="Phospholip_A2_3"/>
    <property type="match status" value="1"/>
</dbReference>
<dbReference type="GO" id="GO:0050482">
    <property type="term" value="P:arachidonate secretion"/>
    <property type="evidence" value="ECO:0007669"/>
    <property type="project" value="InterPro"/>
</dbReference>
<evidence type="ECO:0000256" key="1">
    <source>
        <dbReference type="SAM" id="SignalP"/>
    </source>
</evidence>
<dbReference type="GO" id="GO:0006644">
    <property type="term" value="P:phospholipid metabolic process"/>
    <property type="evidence" value="ECO:0007669"/>
    <property type="project" value="InterPro"/>
</dbReference>
<evidence type="ECO:0000313" key="3">
    <source>
        <dbReference type="EMBL" id="KAI1520065.1"/>
    </source>
</evidence>
<keyword evidence="5" id="KW-1185">Reference proteome</keyword>
<sequence length="154" mass="17605">MKHAIVTAVIGLASLALCAPTALVDRQSSLEKITDEYLYNIPLEQFIKYRNARTGPAELVWESDQCTLSLDKPLGFDFTESCQRHDFGYWNYIKQNRITDANRARVDSNFKQDMYNVCAKKSWFKRKACKLTAKLYYKATSRFGGVWDEGPGGD</sequence>
<dbReference type="PANTHER" id="PTHR40787:SF3">
    <property type="entry name" value="PROTEIN TRANSPORT PROTEIN SEC39"/>
    <property type="match status" value="1"/>
</dbReference>
<feature type="chain" id="PRO_5042700886" evidence="1">
    <location>
        <begin position="19"/>
        <end position="154"/>
    </location>
</feature>
<dbReference type="Proteomes" id="UP000249757">
    <property type="component" value="Unassembled WGS sequence"/>
</dbReference>
<dbReference type="OMA" id="CCDWSSD"/>
<dbReference type="AlphaFoldDB" id="A0A2W1DNK3"/>
<keyword evidence="1" id="KW-0732">Signal</keyword>
<dbReference type="PANTHER" id="PTHR40787">
    <property type="entry name" value="SECRETED PROTEIN"/>
    <property type="match status" value="1"/>
</dbReference>
<organism evidence="3 5">
    <name type="scientific">Pyrenophora tritici-repentis</name>
    <dbReference type="NCBI Taxonomy" id="45151"/>
    <lineage>
        <taxon>Eukaryota</taxon>
        <taxon>Fungi</taxon>
        <taxon>Dikarya</taxon>
        <taxon>Ascomycota</taxon>
        <taxon>Pezizomycotina</taxon>
        <taxon>Dothideomycetes</taxon>
        <taxon>Pleosporomycetidae</taxon>
        <taxon>Pleosporales</taxon>
        <taxon>Pleosporineae</taxon>
        <taxon>Pleosporaceae</taxon>
        <taxon>Pyrenophora</taxon>
    </lineage>
</organism>
<comment type="caution">
    <text evidence="3">The sequence shown here is derived from an EMBL/GenBank/DDBJ whole genome shotgun (WGS) entry which is preliminary data.</text>
</comment>
<dbReference type="Gene3D" id="1.20.90.10">
    <property type="entry name" value="Phospholipase A2 domain"/>
    <property type="match status" value="1"/>
</dbReference>
<reference evidence="3" key="2">
    <citation type="submission" date="2021-05" db="EMBL/GenBank/DDBJ databases">
        <authorList>
            <person name="Moolhuijzen P.M."/>
            <person name="Moffat C.S."/>
        </authorList>
    </citation>
    <scope>NUCLEOTIDE SEQUENCE</scope>
    <source>
        <strain evidence="3">86-124</strain>
    </source>
</reference>
<dbReference type="GO" id="GO:0004623">
    <property type="term" value="F:phospholipase A2 activity"/>
    <property type="evidence" value="ECO:0007669"/>
    <property type="project" value="InterPro"/>
</dbReference>
<reference evidence="2 4" key="1">
    <citation type="journal article" date="2018" name="BMC Genomics">
        <title>Comparative genomics of the wheat fungal pathogen Pyrenophora tritici-repentis reveals chromosomal variations and genome plasticity.</title>
        <authorList>
            <person name="Moolhuijzen P."/>
            <person name="See P.T."/>
            <person name="Hane J.K."/>
            <person name="Shi G."/>
            <person name="Liu Z."/>
            <person name="Oliver R.P."/>
            <person name="Moffat C.S."/>
        </authorList>
    </citation>
    <scope>NUCLEOTIDE SEQUENCE [LARGE SCALE GENOMIC DNA]</scope>
    <source>
        <strain evidence="2">M4</strain>
    </source>
</reference>
<dbReference type="SUPFAM" id="SSF48619">
    <property type="entry name" value="Phospholipase A2, PLA2"/>
    <property type="match status" value="1"/>
</dbReference>
<protein>
    <submittedName>
        <fullName evidence="3">Prokaryotic phospholipase A2</fullName>
    </submittedName>
    <submittedName>
        <fullName evidence="2">Secretory phospholipase A2</fullName>
    </submittedName>
</protein>
<name>A0A2W1DNK3_9PLEO</name>
<dbReference type="OrthoDB" id="5120271at2759"/>
<gene>
    <name evidence="3" type="ORF">Ptr86124_000433</name>
    <name evidence="2" type="ORF">PtrM4_004690</name>
</gene>
<dbReference type="InterPro" id="IPR015141">
    <property type="entry name" value="PLipase_A2_prok/fun"/>
</dbReference>
<dbReference type="EMBL" id="NRDI02000001">
    <property type="protein sequence ID" value="KAI1520065.1"/>
    <property type="molecule type" value="Genomic_DNA"/>
</dbReference>
<reference evidence="3" key="3">
    <citation type="journal article" date="2022" name="bioRxiv">
        <title>A global pangenome for the wheat fungal pathogen Pyrenophora tritici-repentis and prediction of effector protein structural homology.</title>
        <authorList>
            <person name="Moolhuijzen P."/>
            <person name="See P.T."/>
            <person name="Shi G."/>
            <person name="Powell H.R."/>
            <person name="Cockram J."/>
            <person name="Jorgensen L.N."/>
            <person name="Benslimane H."/>
            <person name="Strelkov S.E."/>
            <person name="Turner J."/>
            <person name="Liu Z."/>
            <person name="Moffat C.S."/>
        </authorList>
    </citation>
    <scope>NUCLEOTIDE SEQUENCE</scope>
    <source>
        <strain evidence="3">86-124</strain>
    </source>
</reference>
<dbReference type="InterPro" id="IPR036444">
    <property type="entry name" value="PLipase_A2_dom_sf"/>
</dbReference>
<dbReference type="EMBL" id="NQIK02000001">
    <property type="protein sequence ID" value="KAF7576229.1"/>
    <property type="molecule type" value="Genomic_DNA"/>
</dbReference>
<evidence type="ECO:0000313" key="2">
    <source>
        <dbReference type="EMBL" id="KAF7576229.1"/>
    </source>
</evidence>
<proteinExistence type="predicted"/>
<accession>A0A2W1DNK3</accession>
<evidence type="ECO:0000313" key="4">
    <source>
        <dbReference type="Proteomes" id="UP000245464"/>
    </source>
</evidence>
<dbReference type="Proteomes" id="UP000245464">
    <property type="component" value="Chromosome 1"/>
</dbReference>
<feature type="signal peptide" evidence="1">
    <location>
        <begin position="1"/>
        <end position="18"/>
    </location>
</feature>